<evidence type="ECO:0000256" key="1">
    <source>
        <dbReference type="ARBA" id="ARBA00008668"/>
    </source>
</evidence>
<dbReference type="SUPFAM" id="SSF52266">
    <property type="entry name" value="SGNH hydrolase"/>
    <property type="match status" value="1"/>
</dbReference>
<reference evidence="5 6" key="1">
    <citation type="submission" date="2021-11" db="EMBL/GenBank/DDBJ databases">
        <title>Aliifidinibius sp. nov., a new bacterium isolated from saline soil.</title>
        <authorList>
            <person name="Galisteo C."/>
            <person name="De La Haba R."/>
            <person name="Sanchez-Porro C."/>
            <person name="Ventosa A."/>
        </authorList>
    </citation>
    <scope>NUCLEOTIDE SEQUENCE [LARGE SCALE GENOMIC DNA]</scope>
    <source>
        <strain evidence="5 6">KACC 190600</strain>
    </source>
</reference>
<evidence type="ECO:0000313" key="6">
    <source>
        <dbReference type="Proteomes" id="UP001207337"/>
    </source>
</evidence>
<evidence type="ECO:0000256" key="2">
    <source>
        <dbReference type="ARBA" id="ARBA00022801"/>
    </source>
</evidence>
<dbReference type="CDD" id="cd01821">
    <property type="entry name" value="Rhamnogalacturan_acetylesterase_like"/>
    <property type="match status" value="1"/>
</dbReference>
<keyword evidence="2" id="KW-0378">Hydrolase</keyword>
<keyword evidence="6" id="KW-1185">Reference proteome</keyword>
<keyword evidence="3" id="KW-0472">Membrane</keyword>
<evidence type="ECO:0000256" key="3">
    <source>
        <dbReference type="SAM" id="Phobius"/>
    </source>
</evidence>
<dbReference type="PANTHER" id="PTHR43695:SF1">
    <property type="entry name" value="RHAMNOGALACTURONAN ACETYLESTERASE"/>
    <property type="match status" value="1"/>
</dbReference>
<dbReference type="Proteomes" id="UP001207337">
    <property type="component" value="Unassembled WGS sequence"/>
</dbReference>
<accession>A0ABT3PUJ8</accession>
<dbReference type="InterPro" id="IPR036514">
    <property type="entry name" value="SGNH_hydro_sf"/>
</dbReference>
<comment type="similarity">
    <text evidence="1">Belongs to the 'GDSL' lipolytic enzyme family.</text>
</comment>
<comment type="caution">
    <text evidence="5">The sequence shown here is derived from an EMBL/GenBank/DDBJ whole genome shotgun (WGS) entry which is preliminary data.</text>
</comment>
<keyword evidence="3" id="KW-1133">Transmembrane helix</keyword>
<dbReference type="PANTHER" id="PTHR43695">
    <property type="entry name" value="PUTATIVE (AFU_ORTHOLOGUE AFUA_2G17250)-RELATED"/>
    <property type="match status" value="1"/>
</dbReference>
<proteinExistence type="inferred from homology"/>
<dbReference type="EMBL" id="JAJNDC010000001">
    <property type="protein sequence ID" value="MCW9711503.1"/>
    <property type="molecule type" value="Genomic_DNA"/>
</dbReference>
<dbReference type="Gene3D" id="3.40.50.1110">
    <property type="entry name" value="SGNH hydrolase"/>
    <property type="match status" value="1"/>
</dbReference>
<organism evidence="5 6">
    <name type="scientific">Fodinibius salicampi</name>
    <dbReference type="NCBI Taxonomy" id="1920655"/>
    <lineage>
        <taxon>Bacteria</taxon>
        <taxon>Pseudomonadati</taxon>
        <taxon>Balneolota</taxon>
        <taxon>Balneolia</taxon>
        <taxon>Balneolales</taxon>
        <taxon>Balneolaceae</taxon>
        <taxon>Fodinibius</taxon>
    </lineage>
</organism>
<protein>
    <submittedName>
        <fullName evidence="5">Rhamnogalacturonan acetylesterase</fullName>
    </submittedName>
</protein>
<evidence type="ECO:0000259" key="4">
    <source>
        <dbReference type="Pfam" id="PF13472"/>
    </source>
</evidence>
<gene>
    <name evidence="5" type="ORF">LQ318_01185</name>
</gene>
<feature type="transmembrane region" description="Helical" evidence="3">
    <location>
        <begin position="20"/>
        <end position="38"/>
    </location>
</feature>
<keyword evidence="3" id="KW-0812">Transmembrane</keyword>
<dbReference type="InterPro" id="IPR037459">
    <property type="entry name" value="RhgT-like"/>
</dbReference>
<dbReference type="InterPro" id="IPR013830">
    <property type="entry name" value="SGNH_hydro"/>
</dbReference>
<sequence length="264" mass="30217">MLERKWNRIRSISLKVRSGVKVFAGCLILSLFVPGMVYQPKPVTLYLIGDSTMSEKEVQAYPETGWGMPFKYYFDKGVVVENHARNGRSTRTFLDEGRWEPILSNLKKGDYVFIQFGHNDEVQSKEQSTTPEEFQANLAKYVTETRSRGGKPVLLTPIARRHFDEDGQLIDTHHQYSELVREVARKFEVSLIDMDQRSQKLLKALGPEKSVFLYLHLDVGQNPNYPDGVKDNTHFSELGARMMAELALKGIRDLNLELASHIPK</sequence>
<name>A0ABT3PUJ8_9BACT</name>
<dbReference type="Pfam" id="PF13472">
    <property type="entry name" value="Lipase_GDSL_2"/>
    <property type="match status" value="1"/>
</dbReference>
<evidence type="ECO:0000313" key="5">
    <source>
        <dbReference type="EMBL" id="MCW9711503.1"/>
    </source>
</evidence>
<feature type="domain" description="SGNH hydrolase-type esterase" evidence="4">
    <location>
        <begin position="48"/>
        <end position="241"/>
    </location>
</feature>